<sequence length="173" mass="19330">QLPTAKMAALILFVLLSVTLAHGSYLGPFEEVGPGGNCWYYFSSSEGRLATWLEARDYCHELGEILELQVDLAEVDTSKSCNSDDLMDTIKSKQDYAFHMGGSDVTVEGTWVWQHSQEVLPLSSSRWLDGLPYGDTDFNCLLATAETEHILDTAYFYDGYCDNIAPFVCQIFN</sequence>
<evidence type="ECO:0000259" key="2">
    <source>
        <dbReference type="PROSITE" id="PS50041"/>
    </source>
</evidence>
<protein>
    <recommendedName>
        <fullName evidence="2">C-type lectin domain-containing protein</fullName>
    </recommendedName>
</protein>
<dbReference type="CDD" id="cd00037">
    <property type="entry name" value="CLECT"/>
    <property type="match status" value="1"/>
</dbReference>
<accession>A0AAV2RC05</accession>
<dbReference type="PROSITE" id="PS50041">
    <property type="entry name" value="C_TYPE_LECTIN_2"/>
    <property type="match status" value="1"/>
</dbReference>
<dbReference type="EMBL" id="CAXKWB010019220">
    <property type="protein sequence ID" value="CAL4121751.1"/>
    <property type="molecule type" value="Genomic_DNA"/>
</dbReference>
<keyword evidence="1" id="KW-0732">Signal</keyword>
<dbReference type="InterPro" id="IPR016186">
    <property type="entry name" value="C-type_lectin-like/link_sf"/>
</dbReference>
<dbReference type="AlphaFoldDB" id="A0AAV2RC05"/>
<gene>
    <name evidence="3" type="ORF">MNOR_LOCUS22613</name>
</gene>
<evidence type="ECO:0000313" key="4">
    <source>
        <dbReference type="Proteomes" id="UP001497623"/>
    </source>
</evidence>
<dbReference type="Proteomes" id="UP001497623">
    <property type="component" value="Unassembled WGS sequence"/>
</dbReference>
<dbReference type="Gene3D" id="3.10.100.10">
    <property type="entry name" value="Mannose-Binding Protein A, subunit A"/>
    <property type="match status" value="1"/>
</dbReference>
<dbReference type="InterPro" id="IPR001304">
    <property type="entry name" value="C-type_lectin-like"/>
</dbReference>
<feature type="non-terminal residue" evidence="3">
    <location>
        <position position="1"/>
    </location>
</feature>
<feature type="signal peptide" evidence="1">
    <location>
        <begin position="1"/>
        <end position="23"/>
    </location>
</feature>
<organism evidence="3 4">
    <name type="scientific">Meganyctiphanes norvegica</name>
    <name type="common">Northern krill</name>
    <name type="synonym">Thysanopoda norvegica</name>
    <dbReference type="NCBI Taxonomy" id="48144"/>
    <lineage>
        <taxon>Eukaryota</taxon>
        <taxon>Metazoa</taxon>
        <taxon>Ecdysozoa</taxon>
        <taxon>Arthropoda</taxon>
        <taxon>Crustacea</taxon>
        <taxon>Multicrustacea</taxon>
        <taxon>Malacostraca</taxon>
        <taxon>Eumalacostraca</taxon>
        <taxon>Eucarida</taxon>
        <taxon>Euphausiacea</taxon>
        <taxon>Euphausiidae</taxon>
        <taxon>Meganyctiphanes</taxon>
    </lineage>
</organism>
<feature type="chain" id="PRO_5043909682" description="C-type lectin domain-containing protein" evidence="1">
    <location>
        <begin position="24"/>
        <end position="173"/>
    </location>
</feature>
<reference evidence="3 4" key="1">
    <citation type="submission" date="2024-05" db="EMBL/GenBank/DDBJ databases">
        <authorList>
            <person name="Wallberg A."/>
        </authorList>
    </citation>
    <scope>NUCLEOTIDE SEQUENCE [LARGE SCALE GENOMIC DNA]</scope>
</reference>
<name>A0AAV2RC05_MEGNR</name>
<feature type="domain" description="C-type lectin" evidence="2">
    <location>
        <begin position="34"/>
        <end position="170"/>
    </location>
</feature>
<dbReference type="SMART" id="SM00034">
    <property type="entry name" value="CLECT"/>
    <property type="match status" value="1"/>
</dbReference>
<evidence type="ECO:0000256" key="1">
    <source>
        <dbReference type="SAM" id="SignalP"/>
    </source>
</evidence>
<comment type="caution">
    <text evidence="3">The sequence shown here is derived from an EMBL/GenBank/DDBJ whole genome shotgun (WGS) entry which is preliminary data.</text>
</comment>
<evidence type="ECO:0000313" key="3">
    <source>
        <dbReference type="EMBL" id="CAL4121751.1"/>
    </source>
</evidence>
<dbReference type="InterPro" id="IPR016187">
    <property type="entry name" value="CTDL_fold"/>
</dbReference>
<dbReference type="SUPFAM" id="SSF56436">
    <property type="entry name" value="C-type lectin-like"/>
    <property type="match status" value="1"/>
</dbReference>
<proteinExistence type="predicted"/>
<keyword evidence="4" id="KW-1185">Reference proteome</keyword>